<feature type="chain" id="PRO_5045197624" evidence="1">
    <location>
        <begin position="45"/>
        <end position="215"/>
    </location>
</feature>
<evidence type="ECO:0000313" key="2">
    <source>
        <dbReference type="EMBL" id="GAA5196221.1"/>
    </source>
</evidence>
<proteinExistence type="predicted"/>
<dbReference type="Proteomes" id="UP001500200">
    <property type="component" value="Unassembled WGS sequence"/>
</dbReference>
<protein>
    <submittedName>
        <fullName evidence="2">Uncharacterized protein</fullName>
    </submittedName>
</protein>
<evidence type="ECO:0000313" key="3">
    <source>
        <dbReference type="Proteomes" id="UP001500200"/>
    </source>
</evidence>
<keyword evidence="3" id="KW-1185">Reference proteome</keyword>
<gene>
    <name evidence="2" type="ORF">GCM10023346_28110</name>
</gene>
<dbReference type="EMBL" id="BAABKK010000017">
    <property type="protein sequence ID" value="GAA5196221.1"/>
    <property type="molecule type" value="Genomic_DNA"/>
</dbReference>
<organism evidence="2 3">
    <name type="scientific">Arthrobacter gyeryongensis</name>
    <dbReference type="NCBI Taxonomy" id="1650592"/>
    <lineage>
        <taxon>Bacteria</taxon>
        <taxon>Bacillati</taxon>
        <taxon>Actinomycetota</taxon>
        <taxon>Actinomycetes</taxon>
        <taxon>Micrococcales</taxon>
        <taxon>Micrococcaceae</taxon>
        <taxon>Arthrobacter</taxon>
    </lineage>
</organism>
<sequence length="215" mass="21792">MSTITPDIAPDQHPRAATRTLAGTFLTLVATLALVLGFSTPSFAATGAQTGEWDIVAASQGKSPALQSYNHDSTPSAWDVVAPTTASFAVGNGKVIDGNDLTATTPVKGGGIRFENTAATAKTATFTFTVPANVGLKIQTLGGGTVVNTPATSAARTVSWTTPTVASGVSFHEHFTWTFSGSGTATAANIGVKVGFASPGSAIDSSTSAAYRFTF</sequence>
<keyword evidence="1" id="KW-0732">Signal</keyword>
<accession>A0ABP9SIX6</accession>
<name>A0ABP9SIX6_9MICC</name>
<feature type="signal peptide" evidence="1">
    <location>
        <begin position="1"/>
        <end position="44"/>
    </location>
</feature>
<evidence type="ECO:0000256" key="1">
    <source>
        <dbReference type="SAM" id="SignalP"/>
    </source>
</evidence>
<reference evidence="3" key="1">
    <citation type="journal article" date="2019" name="Int. J. Syst. Evol. Microbiol.">
        <title>The Global Catalogue of Microorganisms (GCM) 10K type strain sequencing project: providing services to taxonomists for standard genome sequencing and annotation.</title>
        <authorList>
            <consortium name="The Broad Institute Genomics Platform"/>
            <consortium name="The Broad Institute Genome Sequencing Center for Infectious Disease"/>
            <person name="Wu L."/>
            <person name="Ma J."/>
        </authorList>
    </citation>
    <scope>NUCLEOTIDE SEQUENCE [LARGE SCALE GENOMIC DNA]</scope>
    <source>
        <strain evidence="3">JCM 18514</strain>
    </source>
</reference>
<dbReference type="RefSeq" id="WP_345449975.1">
    <property type="nucleotide sequence ID" value="NZ_BAABKK010000017.1"/>
</dbReference>
<comment type="caution">
    <text evidence="2">The sequence shown here is derived from an EMBL/GenBank/DDBJ whole genome shotgun (WGS) entry which is preliminary data.</text>
</comment>